<gene>
    <name evidence="2" type="ordered locus">PSMK_18450</name>
</gene>
<organism evidence="2 3">
    <name type="scientific">Phycisphaera mikurensis (strain NBRC 102666 / KCTC 22515 / FYK2301M01)</name>
    <dbReference type="NCBI Taxonomy" id="1142394"/>
    <lineage>
        <taxon>Bacteria</taxon>
        <taxon>Pseudomonadati</taxon>
        <taxon>Planctomycetota</taxon>
        <taxon>Phycisphaerae</taxon>
        <taxon>Phycisphaerales</taxon>
        <taxon>Phycisphaeraceae</taxon>
        <taxon>Phycisphaera</taxon>
    </lineage>
</organism>
<dbReference type="PANTHER" id="PTHR43031:SF1">
    <property type="entry name" value="PYRIDINE NUCLEOTIDE-DISULPHIDE OXIDOREDUCTASE"/>
    <property type="match status" value="1"/>
</dbReference>
<dbReference type="InterPro" id="IPR001763">
    <property type="entry name" value="Rhodanese-like_dom"/>
</dbReference>
<dbReference type="PANTHER" id="PTHR43031">
    <property type="entry name" value="FAD-DEPENDENT OXIDOREDUCTASE"/>
    <property type="match status" value="1"/>
</dbReference>
<sequence length="127" mass="14188">MRGLPEGYPLNDQWEVTPAGLAGVMGGERGGDVPDEAHKPLLLDVRNPDEVAGSRIHDDATVIRLQELQERVEELAPHKDRRIIVHCRLGQRSLRAAQFLRDRGYDAWSMAGGIEAYERAYGGTSRR</sequence>
<reference evidence="2 3" key="1">
    <citation type="submission" date="2012-02" db="EMBL/GenBank/DDBJ databases">
        <title>Complete genome sequence of Phycisphaera mikurensis NBRC 102666.</title>
        <authorList>
            <person name="Ankai A."/>
            <person name="Hosoyama A."/>
            <person name="Terui Y."/>
            <person name="Sekine M."/>
            <person name="Fukai R."/>
            <person name="Kato Y."/>
            <person name="Nakamura S."/>
            <person name="Yamada-Narita S."/>
            <person name="Kawakoshi A."/>
            <person name="Fukunaga Y."/>
            <person name="Yamazaki S."/>
            <person name="Fujita N."/>
        </authorList>
    </citation>
    <scope>NUCLEOTIDE SEQUENCE [LARGE SCALE GENOMIC DNA]</scope>
    <source>
        <strain evidence="3">NBRC 102666 / KCTC 22515 / FYK2301M01</strain>
    </source>
</reference>
<dbReference type="EMBL" id="AP012338">
    <property type="protein sequence ID" value="BAM04004.1"/>
    <property type="molecule type" value="Genomic_DNA"/>
</dbReference>
<dbReference type="Gene3D" id="3.40.250.10">
    <property type="entry name" value="Rhodanese-like domain"/>
    <property type="match status" value="1"/>
</dbReference>
<dbReference type="SUPFAM" id="SSF52821">
    <property type="entry name" value="Rhodanese/Cell cycle control phosphatase"/>
    <property type="match status" value="1"/>
</dbReference>
<dbReference type="HOGENOM" id="CLU_1968495_0_0_0"/>
<feature type="domain" description="Rhodanese" evidence="1">
    <location>
        <begin position="36"/>
        <end position="126"/>
    </location>
</feature>
<dbReference type="SMART" id="SM00450">
    <property type="entry name" value="RHOD"/>
    <property type="match status" value="1"/>
</dbReference>
<keyword evidence="3" id="KW-1185">Reference proteome</keyword>
<evidence type="ECO:0000313" key="2">
    <source>
        <dbReference type="EMBL" id="BAM04004.1"/>
    </source>
</evidence>
<dbReference type="InterPro" id="IPR050229">
    <property type="entry name" value="GlpE_sulfurtransferase"/>
</dbReference>
<protein>
    <recommendedName>
        <fullName evidence="1">Rhodanese domain-containing protein</fullName>
    </recommendedName>
</protein>
<dbReference type="STRING" id="1142394.PSMK_18450"/>
<dbReference type="CDD" id="cd00158">
    <property type="entry name" value="RHOD"/>
    <property type="match status" value="1"/>
</dbReference>
<evidence type="ECO:0000259" key="1">
    <source>
        <dbReference type="PROSITE" id="PS50206"/>
    </source>
</evidence>
<name>I0IFG6_PHYMF</name>
<dbReference type="InterPro" id="IPR036873">
    <property type="entry name" value="Rhodanese-like_dom_sf"/>
</dbReference>
<dbReference type="Pfam" id="PF00581">
    <property type="entry name" value="Rhodanese"/>
    <property type="match status" value="1"/>
</dbReference>
<proteinExistence type="predicted"/>
<evidence type="ECO:0000313" key="3">
    <source>
        <dbReference type="Proteomes" id="UP000007881"/>
    </source>
</evidence>
<dbReference type="KEGG" id="phm:PSMK_18450"/>
<accession>I0IFG6</accession>
<dbReference type="eggNOG" id="COG0607">
    <property type="taxonomic scope" value="Bacteria"/>
</dbReference>
<dbReference type="AlphaFoldDB" id="I0IFG6"/>
<dbReference type="Proteomes" id="UP000007881">
    <property type="component" value="Chromosome"/>
</dbReference>
<dbReference type="PROSITE" id="PS50206">
    <property type="entry name" value="RHODANESE_3"/>
    <property type="match status" value="1"/>
</dbReference>